<dbReference type="InterPro" id="IPR006485">
    <property type="entry name" value="Phage-like_holin"/>
</dbReference>
<sequence>MINWKVRFQNRIWVISFLSQIMLVAQVILSALNSLGVTDFQLTEEVKNEVLTLANSVFAILSMLGVIQDPTTKGYQDSDRAMKYDKPK</sequence>
<evidence type="ECO:0000313" key="2">
    <source>
        <dbReference type="EMBL" id="EIJ78410.1"/>
    </source>
</evidence>
<keyword evidence="3" id="KW-1185">Reference proteome</keyword>
<keyword evidence="1" id="KW-0812">Transmembrane</keyword>
<dbReference type="EMBL" id="AFEU01000003">
    <property type="protein sequence ID" value="EIJ78410.1"/>
    <property type="molecule type" value="Genomic_DNA"/>
</dbReference>
<dbReference type="PATRIC" id="fig|997296.3.peg.2665"/>
<organism evidence="2 3">
    <name type="scientific">Bacillus methanolicus PB1</name>
    <dbReference type="NCBI Taxonomy" id="997296"/>
    <lineage>
        <taxon>Bacteria</taxon>
        <taxon>Bacillati</taxon>
        <taxon>Bacillota</taxon>
        <taxon>Bacilli</taxon>
        <taxon>Bacillales</taxon>
        <taxon>Bacillaceae</taxon>
        <taxon>Bacillus</taxon>
    </lineage>
</organism>
<keyword evidence="1" id="KW-1133">Transmembrane helix</keyword>
<dbReference type="Pfam" id="PF04531">
    <property type="entry name" value="Phage_holin_1"/>
    <property type="match status" value="1"/>
</dbReference>
<dbReference type="AlphaFoldDB" id="I3DVY9"/>
<keyword evidence="1" id="KW-0472">Membrane</keyword>
<dbReference type="Proteomes" id="UP000010523">
    <property type="component" value="Unassembled WGS sequence"/>
</dbReference>
<reference evidence="2 3" key="1">
    <citation type="journal article" date="2012" name="Appl. Environ. Microbiol.">
        <title>Genome Sequence of Thermotolerant Bacillus methanolicus: Features and Regulation Related to Methylotrophy and Production of L-Lysine and L-Glutamate from Methanol.</title>
        <authorList>
            <person name="Heggeset T.M."/>
            <person name="Krog A."/>
            <person name="Balzer S."/>
            <person name="Wentzel A."/>
            <person name="Ellingsen T.E."/>
            <person name="Brautaset T."/>
        </authorList>
    </citation>
    <scope>NUCLEOTIDE SEQUENCE [LARGE SCALE GENOMIC DNA]</scope>
    <source>
        <strain evidence="2 3">PB1</strain>
    </source>
</reference>
<evidence type="ECO:0000313" key="3">
    <source>
        <dbReference type="Proteomes" id="UP000010523"/>
    </source>
</evidence>
<evidence type="ECO:0008006" key="4">
    <source>
        <dbReference type="Google" id="ProtNLM"/>
    </source>
</evidence>
<dbReference type="STRING" id="997296.PB1_12649"/>
<feature type="transmembrane region" description="Helical" evidence="1">
    <location>
        <begin position="12"/>
        <end position="30"/>
    </location>
</feature>
<accession>I3DVY9</accession>
<dbReference type="OrthoDB" id="3176072at2"/>
<dbReference type="NCBIfam" id="TIGR01598">
    <property type="entry name" value="holin_phiLC3"/>
    <property type="match status" value="1"/>
</dbReference>
<dbReference type="eggNOG" id="COG5546">
    <property type="taxonomic scope" value="Bacteria"/>
</dbReference>
<protein>
    <recommendedName>
        <fullName evidence="4">Holin</fullName>
    </recommendedName>
</protein>
<evidence type="ECO:0000256" key="1">
    <source>
        <dbReference type="SAM" id="Phobius"/>
    </source>
</evidence>
<dbReference type="RefSeq" id="WP_004436831.1">
    <property type="nucleotide sequence ID" value="NZ_AFEU01000003.1"/>
</dbReference>
<proteinExistence type="predicted"/>
<gene>
    <name evidence="2" type="ORF">PB1_12649</name>
</gene>
<feature type="transmembrane region" description="Helical" evidence="1">
    <location>
        <begin position="50"/>
        <end position="67"/>
    </location>
</feature>
<comment type="caution">
    <text evidence="2">The sequence shown here is derived from an EMBL/GenBank/DDBJ whole genome shotgun (WGS) entry which is preliminary data.</text>
</comment>
<name>I3DVY9_BACMT</name>